<feature type="transmembrane region" description="Helical" evidence="2">
    <location>
        <begin position="149"/>
        <end position="167"/>
    </location>
</feature>
<dbReference type="Gene3D" id="1.20.1250.20">
    <property type="entry name" value="MFS general substrate transporter like domains"/>
    <property type="match status" value="2"/>
</dbReference>
<feature type="transmembrane region" description="Helical" evidence="2">
    <location>
        <begin position="63"/>
        <end position="83"/>
    </location>
</feature>
<evidence type="ECO:0000313" key="4">
    <source>
        <dbReference type="EnsemblMetazoa" id="OVOC3511.1"/>
    </source>
</evidence>
<dbReference type="GO" id="GO:0008028">
    <property type="term" value="F:monocarboxylic acid transmembrane transporter activity"/>
    <property type="evidence" value="ECO:0007669"/>
    <property type="project" value="TreeGrafter"/>
</dbReference>
<dbReference type="EMBL" id="CMVM020000117">
    <property type="status" value="NOT_ANNOTATED_CDS"/>
    <property type="molecule type" value="Genomic_DNA"/>
</dbReference>
<evidence type="ECO:0000259" key="3">
    <source>
        <dbReference type="PROSITE" id="PS50850"/>
    </source>
</evidence>
<evidence type="ECO:0000256" key="2">
    <source>
        <dbReference type="SAM" id="Phobius"/>
    </source>
</evidence>
<sequence>MKEKKNAEDNVQYVPVVDGGWGWVVVVGSFFIHVFADGIVYSFGLLLEIIMKEFNASNTKASVIISLLTGLNLGMGPIASAVTNKYGCRVTTILGSLIATIGCAASYYATSIEYLIGSVGCVMGIGFGLMYCPAIVIVTMYFEKKRSMATGIAVCGAGVGTVLFAPICQELIKFTWRTAFAVYTVIVLMCSLCGATFRPLKFVAVEDKTEKKKAPKGNEKNGFVEMVHRHSDEENAPLSTTLLSSSQQNIAAKEENGKIERAESLKRDIPGRRSRTISESTGFINVKDVFYTGSLSELPQDEHRRSLASLNISDDKLKSLEEIVINQEKEEKINKTREIWRTVEKMTDISLLANPVFLIYAISNLLTSIAFNSPLVFLPPHATNVGLTSSQTANVISAFGFMNTIGRILVGIISDRKLPCKYGKNTARNRLWIYISSLSICGLLTAGVFFCDSYIALATYSGLFGLMLSSYVCLTSVLLVDLIGIEKLTNAFGLILLFQGIGTIVGPPISGQIADLTGSYDMSFVFCGAALLISGLMLVIVPRIERNRTMNNKLSSVF</sequence>
<dbReference type="GO" id="GO:0016020">
    <property type="term" value="C:membrane"/>
    <property type="evidence" value="ECO:0007669"/>
    <property type="project" value="UniProtKB-SubCell"/>
</dbReference>
<feature type="transmembrane region" description="Helical" evidence="2">
    <location>
        <begin position="115"/>
        <end position="142"/>
    </location>
</feature>
<feature type="transmembrane region" description="Helical" evidence="2">
    <location>
        <begin position="90"/>
        <end position="109"/>
    </location>
</feature>
<dbReference type="FunFam" id="1.20.1250.20:FF:000664">
    <property type="entry name" value="MonoCarboxylate Transporter family"/>
    <property type="match status" value="1"/>
</dbReference>
<dbReference type="PROSITE" id="PS50850">
    <property type="entry name" value="MFS"/>
    <property type="match status" value="1"/>
</dbReference>
<comment type="subcellular location">
    <subcellularLocation>
        <location evidence="1">Membrane</location>
        <topology evidence="1">Multi-pass membrane protein</topology>
    </subcellularLocation>
</comment>
<dbReference type="Proteomes" id="UP000024404">
    <property type="component" value="Unassembled WGS sequence"/>
</dbReference>
<feature type="transmembrane region" description="Helical" evidence="2">
    <location>
        <begin position="463"/>
        <end position="484"/>
    </location>
</feature>
<feature type="transmembrane region" description="Helical" evidence="2">
    <location>
        <begin position="391"/>
        <end position="410"/>
    </location>
</feature>
<feature type="transmembrane region" description="Helical" evidence="2">
    <location>
        <begin position="351"/>
        <end position="371"/>
    </location>
</feature>
<keyword evidence="2" id="KW-1133">Transmembrane helix</keyword>
<evidence type="ECO:0000313" key="5">
    <source>
        <dbReference type="Proteomes" id="UP000024404"/>
    </source>
</evidence>
<organism evidence="4 5">
    <name type="scientific">Onchocerca volvulus</name>
    <dbReference type="NCBI Taxonomy" id="6282"/>
    <lineage>
        <taxon>Eukaryota</taxon>
        <taxon>Metazoa</taxon>
        <taxon>Ecdysozoa</taxon>
        <taxon>Nematoda</taxon>
        <taxon>Chromadorea</taxon>
        <taxon>Rhabditida</taxon>
        <taxon>Spirurina</taxon>
        <taxon>Spiruromorpha</taxon>
        <taxon>Filarioidea</taxon>
        <taxon>Onchocercidae</taxon>
        <taxon>Onchocerca</taxon>
    </lineage>
</organism>
<dbReference type="InterPro" id="IPR020846">
    <property type="entry name" value="MFS_dom"/>
</dbReference>
<dbReference type="Pfam" id="PF07690">
    <property type="entry name" value="MFS_1"/>
    <property type="match status" value="1"/>
</dbReference>
<reference evidence="5" key="1">
    <citation type="submission" date="2013-10" db="EMBL/GenBank/DDBJ databases">
        <title>Genome sequencing of Onchocerca volvulus.</title>
        <authorList>
            <person name="Cotton J."/>
            <person name="Tsai J."/>
            <person name="Stanley E."/>
            <person name="Tracey A."/>
            <person name="Holroyd N."/>
            <person name="Lustigman S."/>
            <person name="Berriman M."/>
        </authorList>
    </citation>
    <scope>NUCLEOTIDE SEQUENCE</scope>
</reference>
<evidence type="ECO:0000256" key="1">
    <source>
        <dbReference type="ARBA" id="ARBA00004141"/>
    </source>
</evidence>
<feature type="transmembrane region" description="Helical" evidence="2">
    <location>
        <begin position="21"/>
        <end position="43"/>
    </location>
</feature>
<keyword evidence="2" id="KW-0812">Transmembrane</keyword>
<dbReference type="InterPro" id="IPR036259">
    <property type="entry name" value="MFS_trans_sf"/>
</dbReference>
<protein>
    <submittedName>
        <fullName evidence="4">MFS domain-containing protein</fullName>
    </submittedName>
</protein>
<proteinExistence type="predicted"/>
<feature type="transmembrane region" description="Helical" evidence="2">
    <location>
        <begin position="491"/>
        <end position="510"/>
    </location>
</feature>
<reference evidence="4" key="2">
    <citation type="submission" date="2022-06" db="UniProtKB">
        <authorList>
            <consortium name="EnsemblMetazoa"/>
        </authorList>
    </citation>
    <scope>IDENTIFICATION</scope>
</reference>
<dbReference type="CDD" id="cd17352">
    <property type="entry name" value="MFS_MCT_SLC16"/>
    <property type="match status" value="1"/>
</dbReference>
<dbReference type="PANTHER" id="PTHR11360">
    <property type="entry name" value="MONOCARBOXYLATE TRANSPORTER"/>
    <property type="match status" value="1"/>
</dbReference>
<dbReference type="OMA" id="TAMWHIV"/>
<dbReference type="AlphaFoldDB" id="A0A8R1XWA1"/>
<feature type="domain" description="Major facilitator superfamily (MFS) profile" evidence="3">
    <location>
        <begin position="22"/>
        <end position="546"/>
    </location>
</feature>
<keyword evidence="2" id="KW-0472">Membrane</keyword>
<feature type="transmembrane region" description="Helical" evidence="2">
    <location>
        <begin position="179"/>
        <end position="197"/>
    </location>
</feature>
<dbReference type="InterPro" id="IPR050327">
    <property type="entry name" value="Proton-linked_MCT"/>
</dbReference>
<dbReference type="EnsemblMetazoa" id="OVOC3511.1">
    <property type="protein sequence ID" value="OVOC3511.1"/>
    <property type="gene ID" value="WBGene00240320"/>
</dbReference>
<name>A0A8R1XWA1_ONCVO</name>
<dbReference type="PANTHER" id="PTHR11360:SF284">
    <property type="entry name" value="EG:103B4.3 PROTEIN-RELATED"/>
    <property type="match status" value="1"/>
</dbReference>
<keyword evidence="5" id="KW-1185">Reference proteome</keyword>
<dbReference type="SUPFAM" id="SSF103473">
    <property type="entry name" value="MFS general substrate transporter"/>
    <property type="match status" value="1"/>
</dbReference>
<dbReference type="InterPro" id="IPR011701">
    <property type="entry name" value="MFS"/>
</dbReference>
<feature type="transmembrane region" description="Helical" evidence="2">
    <location>
        <begin position="522"/>
        <end position="541"/>
    </location>
</feature>
<accession>A0A8R1XWA1</accession>
<feature type="transmembrane region" description="Helical" evidence="2">
    <location>
        <begin position="431"/>
        <end position="457"/>
    </location>
</feature>